<dbReference type="GO" id="GO:0005886">
    <property type="term" value="C:plasma membrane"/>
    <property type="evidence" value="ECO:0007669"/>
    <property type="project" value="TreeGrafter"/>
</dbReference>
<evidence type="ECO:0000256" key="3">
    <source>
        <dbReference type="ARBA" id="ARBA00022989"/>
    </source>
</evidence>
<evidence type="ECO:0000256" key="2">
    <source>
        <dbReference type="ARBA" id="ARBA00022692"/>
    </source>
</evidence>
<dbReference type="OrthoDB" id="1735926at2759"/>
<dbReference type="GO" id="GO:0051453">
    <property type="term" value="P:regulation of intracellular pH"/>
    <property type="evidence" value="ECO:0007669"/>
    <property type="project" value="TreeGrafter"/>
</dbReference>
<dbReference type="EMBL" id="SEYY01021582">
    <property type="protein sequence ID" value="KAB7496236.1"/>
    <property type="molecule type" value="Genomic_DNA"/>
</dbReference>
<dbReference type="GO" id="GO:0005452">
    <property type="term" value="F:solute:inorganic anion antiporter activity"/>
    <property type="evidence" value="ECO:0007669"/>
    <property type="project" value="InterPro"/>
</dbReference>
<evidence type="ECO:0000259" key="6">
    <source>
        <dbReference type="Pfam" id="PF00955"/>
    </source>
</evidence>
<dbReference type="PANTHER" id="PTHR11453">
    <property type="entry name" value="ANION EXCHANGE PROTEIN"/>
    <property type="match status" value="1"/>
</dbReference>
<dbReference type="InterPro" id="IPR003020">
    <property type="entry name" value="HCO3_transpt_euk"/>
</dbReference>
<organism evidence="7 8">
    <name type="scientific">Armadillidium nasatum</name>
    <dbReference type="NCBI Taxonomy" id="96803"/>
    <lineage>
        <taxon>Eukaryota</taxon>
        <taxon>Metazoa</taxon>
        <taxon>Ecdysozoa</taxon>
        <taxon>Arthropoda</taxon>
        <taxon>Crustacea</taxon>
        <taxon>Multicrustacea</taxon>
        <taxon>Malacostraca</taxon>
        <taxon>Eumalacostraca</taxon>
        <taxon>Peracarida</taxon>
        <taxon>Isopoda</taxon>
        <taxon>Oniscidea</taxon>
        <taxon>Crinocheta</taxon>
        <taxon>Armadillidiidae</taxon>
        <taxon>Armadillidium</taxon>
    </lineage>
</organism>
<dbReference type="GO" id="GO:0006820">
    <property type="term" value="P:monoatomic anion transport"/>
    <property type="evidence" value="ECO:0007669"/>
    <property type="project" value="InterPro"/>
</dbReference>
<dbReference type="PANTHER" id="PTHR11453:SF47">
    <property type="entry name" value="ANION EXCHANGE PROTEIN"/>
    <property type="match status" value="1"/>
</dbReference>
<protein>
    <submittedName>
        <fullName evidence="7">Band 3 anion transport protein</fullName>
    </submittedName>
</protein>
<feature type="transmembrane region" description="Helical" evidence="5">
    <location>
        <begin position="45"/>
        <end position="64"/>
    </location>
</feature>
<dbReference type="Pfam" id="PF00955">
    <property type="entry name" value="HCO3_cotransp"/>
    <property type="match status" value="1"/>
</dbReference>
<keyword evidence="3 5" id="KW-1133">Transmembrane helix</keyword>
<dbReference type="AlphaFoldDB" id="A0A5N5SQ88"/>
<dbReference type="InterPro" id="IPR011531">
    <property type="entry name" value="HCO3_transpt-like_TM_dom"/>
</dbReference>
<evidence type="ECO:0000313" key="7">
    <source>
        <dbReference type="EMBL" id="KAB7496236.1"/>
    </source>
</evidence>
<evidence type="ECO:0000256" key="5">
    <source>
        <dbReference type="SAM" id="Phobius"/>
    </source>
</evidence>
<evidence type="ECO:0000256" key="4">
    <source>
        <dbReference type="ARBA" id="ARBA00023136"/>
    </source>
</evidence>
<keyword evidence="4 5" id="KW-0472">Membrane</keyword>
<evidence type="ECO:0000313" key="8">
    <source>
        <dbReference type="Proteomes" id="UP000326759"/>
    </source>
</evidence>
<keyword evidence="2 5" id="KW-0812">Transmembrane</keyword>
<comment type="subcellular location">
    <subcellularLocation>
        <location evidence="1">Membrane</location>
        <topology evidence="1">Multi-pass membrane protein</topology>
    </subcellularLocation>
</comment>
<accession>A0A5N5SQ88</accession>
<feature type="transmembrane region" description="Helical" evidence="5">
    <location>
        <begin position="145"/>
        <end position="164"/>
    </location>
</feature>
<comment type="caution">
    <text evidence="7">The sequence shown here is derived from an EMBL/GenBank/DDBJ whole genome shotgun (WGS) entry which is preliminary data.</text>
</comment>
<proteinExistence type="predicted"/>
<gene>
    <name evidence="7" type="ORF">Anas_08888</name>
</gene>
<keyword evidence="8" id="KW-1185">Reference proteome</keyword>
<feature type="domain" description="Bicarbonate transporter-like transmembrane" evidence="6">
    <location>
        <begin position="1"/>
        <end position="211"/>
    </location>
</feature>
<feature type="transmembrane region" description="Helical" evidence="5">
    <location>
        <begin position="170"/>
        <end position="190"/>
    </location>
</feature>
<dbReference type="GO" id="GO:0015701">
    <property type="term" value="P:bicarbonate transport"/>
    <property type="evidence" value="ECO:0007669"/>
    <property type="project" value="TreeGrafter"/>
</dbReference>
<name>A0A5N5SQ88_9CRUS</name>
<reference evidence="7 8" key="1">
    <citation type="journal article" date="2019" name="PLoS Biol.">
        <title>Sex chromosomes control vertical transmission of feminizing Wolbachia symbionts in an isopod.</title>
        <authorList>
            <person name="Becking T."/>
            <person name="Chebbi M.A."/>
            <person name="Giraud I."/>
            <person name="Moumen B."/>
            <person name="Laverre T."/>
            <person name="Caubet Y."/>
            <person name="Peccoud J."/>
            <person name="Gilbert C."/>
            <person name="Cordaux R."/>
        </authorList>
    </citation>
    <scope>NUCLEOTIDE SEQUENCE [LARGE SCALE GENOMIC DNA]</scope>
    <source>
        <strain evidence="7">ANa2</strain>
        <tissue evidence="7">Whole body excluding digestive tract and cuticle</tissue>
    </source>
</reference>
<dbReference type="Proteomes" id="UP000326759">
    <property type="component" value="Unassembled WGS sequence"/>
</dbReference>
<sequence length="220" mass="23885">MCLIGYFINGVYLDRLRMPVGIQPSNSKIRGWLISPFGVIGEVPVWAMFAAGPASLLLFILIFLEENICHLILSSPERNLKKGTGFHLDLVLSCAINTLSGFLGAPFMSPACVRTISHMSALTVFSDKVAPGEPPKIVGCLEQRISNLTVSVLIGLSVLLYFILNLVPNAVLLGVFLYMGVSATAGIQLLDRTFLYLLPVKYHPNVPYAKDAVLFSGSNT</sequence>
<evidence type="ECO:0000256" key="1">
    <source>
        <dbReference type="ARBA" id="ARBA00004141"/>
    </source>
</evidence>